<keyword evidence="2" id="KW-1185">Reference proteome</keyword>
<comment type="caution">
    <text evidence="1">The sequence shown here is derived from an EMBL/GenBank/DDBJ whole genome shotgun (WGS) entry which is preliminary data.</text>
</comment>
<dbReference type="AlphaFoldDB" id="A0A409WJB4"/>
<feature type="non-terminal residue" evidence="1">
    <location>
        <position position="1"/>
    </location>
</feature>
<accession>A0A409WJB4</accession>
<dbReference type="EMBL" id="NHYE01005046">
    <property type="protein sequence ID" value="PPQ78561.1"/>
    <property type="molecule type" value="Genomic_DNA"/>
</dbReference>
<gene>
    <name evidence="1" type="ORF">CVT26_005329</name>
</gene>
<proteinExistence type="predicted"/>
<organism evidence="1 2">
    <name type="scientific">Gymnopilus dilepis</name>
    <dbReference type="NCBI Taxonomy" id="231916"/>
    <lineage>
        <taxon>Eukaryota</taxon>
        <taxon>Fungi</taxon>
        <taxon>Dikarya</taxon>
        <taxon>Basidiomycota</taxon>
        <taxon>Agaricomycotina</taxon>
        <taxon>Agaricomycetes</taxon>
        <taxon>Agaricomycetidae</taxon>
        <taxon>Agaricales</taxon>
        <taxon>Agaricineae</taxon>
        <taxon>Hymenogastraceae</taxon>
        <taxon>Gymnopilus</taxon>
    </lineage>
</organism>
<reference evidence="1 2" key="1">
    <citation type="journal article" date="2018" name="Evol. Lett.">
        <title>Horizontal gene cluster transfer increased hallucinogenic mushroom diversity.</title>
        <authorList>
            <person name="Reynolds H.T."/>
            <person name="Vijayakumar V."/>
            <person name="Gluck-Thaler E."/>
            <person name="Korotkin H.B."/>
            <person name="Matheny P.B."/>
            <person name="Slot J.C."/>
        </authorList>
    </citation>
    <scope>NUCLEOTIDE SEQUENCE [LARGE SCALE GENOMIC DNA]</scope>
    <source>
        <strain evidence="1 2">SRW20</strain>
    </source>
</reference>
<dbReference type="Proteomes" id="UP000284706">
    <property type="component" value="Unassembled WGS sequence"/>
</dbReference>
<name>A0A409WJB4_9AGAR</name>
<evidence type="ECO:0000313" key="1">
    <source>
        <dbReference type="EMBL" id="PPQ78561.1"/>
    </source>
</evidence>
<protein>
    <submittedName>
        <fullName evidence="1">Uncharacterized protein</fullName>
    </submittedName>
</protein>
<sequence length="79" mass="8571">NKPRQRQHDVDVADVKHQGIAVFEICCRGLGGRSGMKGMASAIEHSSDDGMGEENLEEARKFAVFRTWGGLQLPRSSGG</sequence>
<evidence type="ECO:0000313" key="2">
    <source>
        <dbReference type="Proteomes" id="UP000284706"/>
    </source>
</evidence>
<dbReference type="InParanoid" id="A0A409WJB4"/>